<evidence type="ECO:0000313" key="2">
    <source>
        <dbReference type="Proteomes" id="UP000248423"/>
    </source>
</evidence>
<dbReference type="AlphaFoldDB" id="A0A319EUF2"/>
<proteinExistence type="predicted"/>
<sequence length="98" mass="10679">MARLTAIHAATLSGLHLQGQIAVLVTGRHFCRGFRTITSSPLLCPFSKVRCAGCFAFGLPCWLTECDSYWIDAIRLVLRRYSKSPGSTVGVGVYLCIA</sequence>
<dbReference type="Proteomes" id="UP000248423">
    <property type="component" value="Unassembled WGS sequence"/>
</dbReference>
<keyword evidence="2" id="KW-1185">Reference proteome</keyword>
<organism evidence="1 2">
    <name type="scientific">Aspergillus sclerotiicarbonarius (strain CBS 121057 / IBT 28362)</name>
    <dbReference type="NCBI Taxonomy" id="1448318"/>
    <lineage>
        <taxon>Eukaryota</taxon>
        <taxon>Fungi</taxon>
        <taxon>Dikarya</taxon>
        <taxon>Ascomycota</taxon>
        <taxon>Pezizomycotina</taxon>
        <taxon>Eurotiomycetes</taxon>
        <taxon>Eurotiomycetidae</taxon>
        <taxon>Eurotiales</taxon>
        <taxon>Aspergillaceae</taxon>
        <taxon>Aspergillus</taxon>
        <taxon>Aspergillus subgen. Circumdati</taxon>
    </lineage>
</organism>
<name>A0A319EUF2_ASPSB</name>
<gene>
    <name evidence="1" type="ORF">BO78DRAFT_101768</name>
</gene>
<protein>
    <submittedName>
        <fullName evidence="1">Uncharacterized protein</fullName>
    </submittedName>
</protein>
<reference evidence="1 2" key="1">
    <citation type="submission" date="2018-02" db="EMBL/GenBank/DDBJ databases">
        <title>The genomes of Aspergillus section Nigri reveals drivers in fungal speciation.</title>
        <authorList>
            <consortium name="DOE Joint Genome Institute"/>
            <person name="Vesth T.C."/>
            <person name="Nybo J."/>
            <person name="Theobald S."/>
            <person name="Brandl J."/>
            <person name="Frisvad J.C."/>
            <person name="Nielsen K.F."/>
            <person name="Lyhne E.K."/>
            <person name="Kogle M.E."/>
            <person name="Kuo A."/>
            <person name="Riley R."/>
            <person name="Clum A."/>
            <person name="Nolan M."/>
            <person name="Lipzen A."/>
            <person name="Salamov A."/>
            <person name="Henrissat B."/>
            <person name="Wiebenga A."/>
            <person name="De vries R.P."/>
            <person name="Grigoriev I.V."/>
            <person name="Mortensen U.H."/>
            <person name="Andersen M.R."/>
            <person name="Baker S.E."/>
        </authorList>
    </citation>
    <scope>NUCLEOTIDE SEQUENCE [LARGE SCALE GENOMIC DNA]</scope>
    <source>
        <strain evidence="1 2">CBS 121057</strain>
    </source>
</reference>
<dbReference type="EMBL" id="KZ826317">
    <property type="protein sequence ID" value="PYI11815.1"/>
    <property type="molecule type" value="Genomic_DNA"/>
</dbReference>
<evidence type="ECO:0000313" key="1">
    <source>
        <dbReference type="EMBL" id="PYI11815.1"/>
    </source>
</evidence>
<dbReference type="VEuPathDB" id="FungiDB:BO78DRAFT_101768"/>
<accession>A0A319EUF2</accession>